<name>A0AAW9SEZ3_9BACT</name>
<evidence type="ECO:0000259" key="5">
    <source>
        <dbReference type="Pfam" id="PF01266"/>
    </source>
</evidence>
<sequence length="467" mass="52363">MYSNNKKIVIVGTGIVNLVSAYFLAKEHYDLILIDKAPSPFSNSHWKEQGCTFGGENVRMFSYTEADNYNEKDSQLYSKMDRAFENTIDQDGWLVRAKEMLSLPEQEWIQDFHSVNPEEARQFGEDIYTVNIRSGALWETWITEAQGLFEDLDFRRGILRIYSEAADFDVAKQLHSRLGSLVHVLDKEEALRKYPVFRKVNATGKLGGCMTAKGFTLKVQDLSKRIIWYLMAYGAKFRWNTTFSGVQRDQAGVVKGIIVDGELEQYGHYLLSLGAYAGTSLDTTQSNNLVHGVLGVWLTIPNVHPELNYSMKIHKAGHVGEDTNVTLIHQNGEPVLVLGSGYGYVGNLTENRIGNDELEGIYKSLKNTAQTYFPEAYEEGAATIDSTKRYCVRPWTPTSLGIFETLPALDNGKLIITGGNNTGGFTQSPYIADAVVSQLKDKTHPVHSLFHPKRGIRVLEEIPKVNG</sequence>
<gene>
    <name evidence="6" type="ORF">AAG747_16025</name>
</gene>
<comment type="caution">
    <text evidence="6">The sequence shown here is derived from an EMBL/GenBank/DDBJ whole genome shotgun (WGS) entry which is preliminary data.</text>
</comment>
<evidence type="ECO:0000256" key="3">
    <source>
        <dbReference type="ARBA" id="ARBA00022630"/>
    </source>
</evidence>
<dbReference type="SUPFAM" id="SSF51905">
    <property type="entry name" value="FAD/NAD(P)-binding domain"/>
    <property type="match status" value="1"/>
</dbReference>
<proteinExistence type="inferred from homology"/>
<reference evidence="6 7" key="1">
    <citation type="submission" date="2024-04" db="EMBL/GenBank/DDBJ databases">
        <title>Novel genus in family Flammeovirgaceae.</title>
        <authorList>
            <person name="Nguyen T.H."/>
            <person name="Vuong T.Q."/>
            <person name="Le H."/>
            <person name="Kim S.-G."/>
        </authorList>
    </citation>
    <scope>NUCLEOTIDE SEQUENCE [LARGE SCALE GENOMIC DNA]</scope>
    <source>
        <strain evidence="6 7">JCM 23209</strain>
    </source>
</reference>
<protein>
    <submittedName>
        <fullName evidence="6">FAD-binding oxidoreductase</fullName>
        <ecNumber evidence="6">1.-.-.-</ecNumber>
    </submittedName>
</protein>
<evidence type="ECO:0000256" key="1">
    <source>
        <dbReference type="ARBA" id="ARBA00001974"/>
    </source>
</evidence>
<evidence type="ECO:0000313" key="7">
    <source>
        <dbReference type="Proteomes" id="UP001403385"/>
    </source>
</evidence>
<feature type="domain" description="FAD dependent oxidoreductase" evidence="5">
    <location>
        <begin position="7"/>
        <end position="436"/>
    </location>
</feature>
<dbReference type="Pfam" id="PF01266">
    <property type="entry name" value="DAO"/>
    <property type="match status" value="1"/>
</dbReference>
<accession>A0AAW9SEZ3</accession>
<evidence type="ECO:0000256" key="2">
    <source>
        <dbReference type="ARBA" id="ARBA00009410"/>
    </source>
</evidence>
<comment type="cofactor">
    <cofactor evidence="1">
        <name>FAD</name>
        <dbReference type="ChEBI" id="CHEBI:57692"/>
    </cofactor>
</comment>
<organism evidence="6 7">
    <name type="scientific">Rapidithrix thailandica</name>
    <dbReference type="NCBI Taxonomy" id="413964"/>
    <lineage>
        <taxon>Bacteria</taxon>
        <taxon>Pseudomonadati</taxon>
        <taxon>Bacteroidota</taxon>
        <taxon>Cytophagia</taxon>
        <taxon>Cytophagales</taxon>
        <taxon>Flammeovirgaceae</taxon>
        <taxon>Rapidithrix</taxon>
    </lineage>
</organism>
<evidence type="ECO:0000313" key="6">
    <source>
        <dbReference type="EMBL" id="MEN7549431.1"/>
    </source>
</evidence>
<dbReference type="Proteomes" id="UP001403385">
    <property type="component" value="Unassembled WGS sequence"/>
</dbReference>
<dbReference type="AlphaFoldDB" id="A0AAW9SEZ3"/>
<evidence type="ECO:0000256" key="4">
    <source>
        <dbReference type="ARBA" id="ARBA00023002"/>
    </source>
</evidence>
<dbReference type="GO" id="GO:0005737">
    <property type="term" value="C:cytoplasm"/>
    <property type="evidence" value="ECO:0007669"/>
    <property type="project" value="TreeGrafter"/>
</dbReference>
<keyword evidence="4 6" id="KW-0560">Oxidoreductase</keyword>
<comment type="similarity">
    <text evidence="2">Belongs to the DadA oxidoreductase family.</text>
</comment>
<dbReference type="EC" id="1.-.-.-" evidence="6"/>
<dbReference type="PANTHER" id="PTHR13847">
    <property type="entry name" value="SARCOSINE DEHYDROGENASE-RELATED"/>
    <property type="match status" value="1"/>
</dbReference>
<dbReference type="Gene3D" id="3.30.9.10">
    <property type="entry name" value="D-Amino Acid Oxidase, subunit A, domain 2"/>
    <property type="match status" value="1"/>
</dbReference>
<dbReference type="PANTHER" id="PTHR13847:SF286">
    <property type="entry name" value="D-AMINO ACID DEHYDROGENASE"/>
    <property type="match status" value="1"/>
</dbReference>
<dbReference type="RefSeq" id="WP_346822205.1">
    <property type="nucleotide sequence ID" value="NZ_JBDKWZ010000008.1"/>
</dbReference>
<dbReference type="Gene3D" id="3.50.50.60">
    <property type="entry name" value="FAD/NAD(P)-binding domain"/>
    <property type="match status" value="1"/>
</dbReference>
<dbReference type="InterPro" id="IPR006076">
    <property type="entry name" value="FAD-dep_OxRdtase"/>
</dbReference>
<dbReference type="EMBL" id="JBDKWZ010000008">
    <property type="protein sequence ID" value="MEN7549431.1"/>
    <property type="molecule type" value="Genomic_DNA"/>
</dbReference>
<keyword evidence="3" id="KW-0285">Flavoprotein</keyword>
<keyword evidence="7" id="KW-1185">Reference proteome</keyword>
<dbReference type="InterPro" id="IPR036188">
    <property type="entry name" value="FAD/NAD-bd_sf"/>
</dbReference>
<dbReference type="GO" id="GO:0016491">
    <property type="term" value="F:oxidoreductase activity"/>
    <property type="evidence" value="ECO:0007669"/>
    <property type="project" value="UniProtKB-KW"/>
</dbReference>